<keyword evidence="1" id="KW-1133">Transmembrane helix</keyword>
<accession>A0A9P7YWV7</accession>
<dbReference type="AlphaFoldDB" id="A0A9P7YWV7"/>
<keyword evidence="3" id="KW-1185">Reference proteome</keyword>
<feature type="transmembrane region" description="Helical" evidence="1">
    <location>
        <begin position="20"/>
        <end position="41"/>
    </location>
</feature>
<dbReference type="Proteomes" id="UP000887226">
    <property type="component" value="Unassembled WGS sequence"/>
</dbReference>
<protein>
    <submittedName>
        <fullName evidence="2">Uncharacterized protein</fullName>
    </submittedName>
</protein>
<keyword evidence="1" id="KW-0472">Membrane</keyword>
<name>A0A9P7YWV7_9HELO</name>
<dbReference type="EMBL" id="MU254235">
    <property type="protein sequence ID" value="KAG9241299.1"/>
    <property type="molecule type" value="Genomic_DNA"/>
</dbReference>
<sequence length="158" mass="17651">MGWSENPGSSGWLYDYHPFNFPEAGTLSLNMIALLLPLLYLRPDMVINSETTTLNFSHLNGANSSISSAHRSPEDTCDSQKTWCSEMSHSSGPSRVNFSDYRKGSIHAASPTTIDSRIEHNTHRDSTEADLVAMGVGVKHPLTKQKLYHRRMKMNGNR</sequence>
<organism evidence="2 3">
    <name type="scientific">Calycina marina</name>
    <dbReference type="NCBI Taxonomy" id="1763456"/>
    <lineage>
        <taxon>Eukaryota</taxon>
        <taxon>Fungi</taxon>
        <taxon>Dikarya</taxon>
        <taxon>Ascomycota</taxon>
        <taxon>Pezizomycotina</taxon>
        <taxon>Leotiomycetes</taxon>
        <taxon>Helotiales</taxon>
        <taxon>Pezizellaceae</taxon>
        <taxon>Calycina</taxon>
    </lineage>
</organism>
<reference evidence="2" key="1">
    <citation type="journal article" date="2021" name="IMA Fungus">
        <title>Genomic characterization of three marine fungi, including Emericellopsis atlantica sp. nov. with signatures of a generalist lifestyle and marine biomass degradation.</title>
        <authorList>
            <person name="Hagestad O.C."/>
            <person name="Hou L."/>
            <person name="Andersen J.H."/>
            <person name="Hansen E.H."/>
            <person name="Altermark B."/>
            <person name="Li C."/>
            <person name="Kuhnert E."/>
            <person name="Cox R.J."/>
            <person name="Crous P.W."/>
            <person name="Spatafora J.W."/>
            <person name="Lail K."/>
            <person name="Amirebrahimi M."/>
            <person name="Lipzen A."/>
            <person name="Pangilinan J."/>
            <person name="Andreopoulos W."/>
            <person name="Hayes R.D."/>
            <person name="Ng V."/>
            <person name="Grigoriev I.V."/>
            <person name="Jackson S.A."/>
            <person name="Sutton T.D.S."/>
            <person name="Dobson A.D.W."/>
            <person name="Rama T."/>
        </authorList>
    </citation>
    <scope>NUCLEOTIDE SEQUENCE</scope>
    <source>
        <strain evidence="2">TRa3180A</strain>
    </source>
</reference>
<evidence type="ECO:0000313" key="3">
    <source>
        <dbReference type="Proteomes" id="UP000887226"/>
    </source>
</evidence>
<comment type="caution">
    <text evidence="2">The sequence shown here is derived from an EMBL/GenBank/DDBJ whole genome shotgun (WGS) entry which is preliminary data.</text>
</comment>
<gene>
    <name evidence="2" type="ORF">BJ878DRAFT_483075</name>
</gene>
<evidence type="ECO:0000313" key="2">
    <source>
        <dbReference type="EMBL" id="KAG9241299.1"/>
    </source>
</evidence>
<keyword evidence="1" id="KW-0812">Transmembrane</keyword>
<evidence type="ECO:0000256" key="1">
    <source>
        <dbReference type="SAM" id="Phobius"/>
    </source>
</evidence>
<proteinExistence type="predicted"/>